<dbReference type="GO" id="GO:0005886">
    <property type="term" value="C:plasma membrane"/>
    <property type="evidence" value="ECO:0007669"/>
    <property type="project" value="UniProtKB-SubCell"/>
</dbReference>
<comment type="similarity">
    <text evidence="7">Belongs to the binding-protein-dependent transport system permease family.</text>
</comment>
<evidence type="ECO:0000256" key="5">
    <source>
        <dbReference type="ARBA" id="ARBA00022989"/>
    </source>
</evidence>
<evidence type="ECO:0000256" key="4">
    <source>
        <dbReference type="ARBA" id="ARBA00022692"/>
    </source>
</evidence>
<evidence type="ECO:0000313" key="9">
    <source>
        <dbReference type="EMBL" id="THF76575.1"/>
    </source>
</evidence>
<dbReference type="EMBL" id="SSOB01000024">
    <property type="protein sequence ID" value="THF76575.1"/>
    <property type="molecule type" value="Genomic_DNA"/>
</dbReference>
<dbReference type="OrthoDB" id="157184at2"/>
<accession>A0A4S4BNZ7</accession>
<reference evidence="9 10" key="1">
    <citation type="submission" date="2019-04" db="EMBL/GenBank/DDBJ databases">
        <title>Cohnella sp. nov. isolated from preserved vegetables.</title>
        <authorList>
            <person name="Lin S.-Y."/>
            <person name="Hung M.-H."/>
            <person name="Young C.-C."/>
        </authorList>
    </citation>
    <scope>NUCLEOTIDE SEQUENCE [LARGE SCALE GENOMIC DNA]</scope>
    <source>
        <strain evidence="9 10">CC-MHH1044</strain>
    </source>
</reference>
<comment type="subcellular location">
    <subcellularLocation>
        <location evidence="1 7">Cell membrane</location>
        <topology evidence="1 7">Multi-pass membrane protein</topology>
    </subcellularLocation>
</comment>
<evidence type="ECO:0000256" key="1">
    <source>
        <dbReference type="ARBA" id="ARBA00004651"/>
    </source>
</evidence>
<evidence type="ECO:0000259" key="8">
    <source>
        <dbReference type="PROSITE" id="PS50928"/>
    </source>
</evidence>
<dbReference type="PANTHER" id="PTHR43744">
    <property type="entry name" value="ABC TRANSPORTER PERMEASE PROTEIN MG189-RELATED-RELATED"/>
    <property type="match status" value="1"/>
</dbReference>
<dbReference type="Gene3D" id="1.10.3720.10">
    <property type="entry name" value="MetI-like"/>
    <property type="match status" value="1"/>
</dbReference>
<evidence type="ECO:0000256" key="7">
    <source>
        <dbReference type="RuleBase" id="RU363032"/>
    </source>
</evidence>
<evidence type="ECO:0000256" key="6">
    <source>
        <dbReference type="ARBA" id="ARBA00023136"/>
    </source>
</evidence>
<dbReference type="InterPro" id="IPR000515">
    <property type="entry name" value="MetI-like"/>
</dbReference>
<proteinExistence type="inferred from homology"/>
<evidence type="ECO:0000256" key="3">
    <source>
        <dbReference type="ARBA" id="ARBA00022475"/>
    </source>
</evidence>
<feature type="transmembrane region" description="Helical" evidence="7">
    <location>
        <begin position="143"/>
        <end position="159"/>
    </location>
</feature>
<keyword evidence="5 7" id="KW-1133">Transmembrane helix</keyword>
<dbReference type="Pfam" id="PF00528">
    <property type="entry name" value="BPD_transp_1"/>
    <property type="match status" value="1"/>
</dbReference>
<sequence length="298" mass="33709">MAVRSKRKIAVGEWVVHAYLAVVSLLFILPLWAVISISISDEVDITKYGFSLIPRNLDFTSYRYIFESPATILNAYKVTIIVSGAALVLYLLVSSMAAYALSRSNFKYGKAISFYLFFTMLFNGGLVPYYILMNQYLHLRNSYLALILPLIGNVWYIFIMRTNFRQIPDAIVESAKIDGAGELQIYYKIILPLSKPVLATVGLLQLLANWNAWFQAMLFIDKSELYPLQYLLQTILRNAQELSRGFENSMVSFTASQPLPTESMRMAMAVIATGPMLLIFPFFQKYFVKGLTVGSVKG</sequence>
<keyword evidence="10" id="KW-1185">Reference proteome</keyword>
<feature type="transmembrane region" description="Helical" evidence="7">
    <location>
        <begin position="78"/>
        <end position="100"/>
    </location>
</feature>
<dbReference type="InterPro" id="IPR035906">
    <property type="entry name" value="MetI-like_sf"/>
</dbReference>
<dbReference type="SUPFAM" id="SSF161098">
    <property type="entry name" value="MetI-like"/>
    <property type="match status" value="1"/>
</dbReference>
<keyword evidence="2 7" id="KW-0813">Transport</keyword>
<dbReference type="CDD" id="cd06261">
    <property type="entry name" value="TM_PBP2"/>
    <property type="match status" value="1"/>
</dbReference>
<keyword evidence="4 7" id="KW-0812">Transmembrane</keyword>
<dbReference type="GO" id="GO:0055085">
    <property type="term" value="P:transmembrane transport"/>
    <property type="evidence" value="ECO:0007669"/>
    <property type="project" value="InterPro"/>
</dbReference>
<dbReference type="PROSITE" id="PS50928">
    <property type="entry name" value="ABC_TM1"/>
    <property type="match status" value="1"/>
</dbReference>
<comment type="caution">
    <text evidence="9">The sequence shown here is derived from an EMBL/GenBank/DDBJ whole genome shotgun (WGS) entry which is preliminary data.</text>
</comment>
<feature type="transmembrane region" description="Helical" evidence="7">
    <location>
        <begin position="266"/>
        <end position="283"/>
    </location>
</feature>
<dbReference type="PANTHER" id="PTHR43744:SF9">
    <property type="entry name" value="POLYGALACTURONAN_RHAMNOGALACTURONAN TRANSPORT SYSTEM PERMEASE PROTEIN YTCP"/>
    <property type="match status" value="1"/>
</dbReference>
<dbReference type="RefSeq" id="WP_136371349.1">
    <property type="nucleotide sequence ID" value="NZ_SSOB01000024.1"/>
</dbReference>
<protein>
    <submittedName>
        <fullName evidence="9">Carbohydrate ABC transporter permease</fullName>
    </submittedName>
</protein>
<evidence type="ECO:0000313" key="10">
    <source>
        <dbReference type="Proteomes" id="UP000310636"/>
    </source>
</evidence>
<keyword evidence="3" id="KW-1003">Cell membrane</keyword>
<dbReference type="Proteomes" id="UP000310636">
    <property type="component" value="Unassembled WGS sequence"/>
</dbReference>
<evidence type="ECO:0000256" key="2">
    <source>
        <dbReference type="ARBA" id="ARBA00022448"/>
    </source>
</evidence>
<name>A0A4S4BNZ7_9BACL</name>
<feature type="transmembrane region" description="Helical" evidence="7">
    <location>
        <begin position="14"/>
        <end position="39"/>
    </location>
</feature>
<keyword evidence="6 7" id="KW-0472">Membrane</keyword>
<gene>
    <name evidence="9" type="ORF">E6C55_18755</name>
</gene>
<feature type="transmembrane region" description="Helical" evidence="7">
    <location>
        <begin position="112"/>
        <end position="131"/>
    </location>
</feature>
<feature type="domain" description="ABC transmembrane type-1" evidence="8">
    <location>
        <begin position="76"/>
        <end position="283"/>
    </location>
</feature>
<organism evidence="9 10">
    <name type="scientific">Cohnella fermenti</name>
    <dbReference type="NCBI Taxonomy" id="2565925"/>
    <lineage>
        <taxon>Bacteria</taxon>
        <taxon>Bacillati</taxon>
        <taxon>Bacillota</taxon>
        <taxon>Bacilli</taxon>
        <taxon>Bacillales</taxon>
        <taxon>Paenibacillaceae</taxon>
        <taxon>Cohnella</taxon>
    </lineage>
</organism>
<dbReference type="AlphaFoldDB" id="A0A4S4BNZ7"/>
<feature type="transmembrane region" description="Helical" evidence="7">
    <location>
        <begin position="197"/>
        <end position="220"/>
    </location>
</feature>